<gene>
    <name evidence="2" type="ORF">Ari01nite_36260</name>
</gene>
<feature type="compositionally biased region" description="Low complexity" evidence="1">
    <location>
        <begin position="207"/>
        <end position="220"/>
    </location>
</feature>
<name>A0A919K3W7_9ACTN</name>
<sequence>MVSKRLRKLSRPVALVVAVGSFVVIGSAVASAAIMLRGRGELVVEPLETAGLEVTGVRLSAPLSPGGRADFVFTVRNRGTIPAVADRVTALLPLREARPEGCTSKVAGPLLARSGMRLTGGQRVYLNPGDQQEVTVPDAVSLAASSKTGCGFRVTVEVQATQVPPREVPTTPPTVEPTTPVPPTTEPTVGPPTSPPSTTNPPPPTPTTTGDCDPVDPTCS</sequence>
<dbReference type="Proteomes" id="UP000636960">
    <property type="component" value="Unassembled WGS sequence"/>
</dbReference>
<evidence type="ECO:0000313" key="3">
    <source>
        <dbReference type="Proteomes" id="UP000636960"/>
    </source>
</evidence>
<organism evidence="2 3">
    <name type="scientific">Paractinoplanes rishiriensis</name>
    <dbReference type="NCBI Taxonomy" id="1050105"/>
    <lineage>
        <taxon>Bacteria</taxon>
        <taxon>Bacillati</taxon>
        <taxon>Actinomycetota</taxon>
        <taxon>Actinomycetes</taxon>
        <taxon>Micromonosporales</taxon>
        <taxon>Micromonosporaceae</taxon>
        <taxon>Paractinoplanes</taxon>
    </lineage>
</organism>
<comment type="caution">
    <text evidence="2">The sequence shown here is derived from an EMBL/GenBank/DDBJ whole genome shotgun (WGS) entry which is preliminary data.</text>
</comment>
<dbReference type="EMBL" id="BOMV01000039">
    <property type="protein sequence ID" value="GIE96161.1"/>
    <property type="molecule type" value="Genomic_DNA"/>
</dbReference>
<protein>
    <submittedName>
        <fullName evidence="2">Uncharacterized protein</fullName>
    </submittedName>
</protein>
<accession>A0A919K3W7</accession>
<dbReference type="AlphaFoldDB" id="A0A919K3W7"/>
<keyword evidence="3" id="KW-1185">Reference proteome</keyword>
<evidence type="ECO:0000256" key="1">
    <source>
        <dbReference type="SAM" id="MobiDB-lite"/>
    </source>
</evidence>
<reference evidence="2" key="1">
    <citation type="submission" date="2021-01" db="EMBL/GenBank/DDBJ databases">
        <title>Whole genome shotgun sequence of Actinoplanes rishiriensis NBRC 108556.</title>
        <authorList>
            <person name="Komaki H."/>
            <person name="Tamura T."/>
        </authorList>
    </citation>
    <scope>NUCLEOTIDE SEQUENCE</scope>
    <source>
        <strain evidence="2">NBRC 108556</strain>
    </source>
</reference>
<feature type="region of interest" description="Disordered" evidence="1">
    <location>
        <begin position="161"/>
        <end position="220"/>
    </location>
</feature>
<dbReference type="RefSeq" id="WP_203782411.1">
    <property type="nucleotide sequence ID" value="NZ_BOMV01000039.1"/>
</dbReference>
<evidence type="ECO:0000313" key="2">
    <source>
        <dbReference type="EMBL" id="GIE96161.1"/>
    </source>
</evidence>
<proteinExistence type="predicted"/>
<feature type="compositionally biased region" description="Pro residues" evidence="1">
    <location>
        <begin position="166"/>
        <end position="206"/>
    </location>
</feature>